<feature type="transmembrane region" description="Helical" evidence="1">
    <location>
        <begin position="23"/>
        <end position="42"/>
    </location>
</feature>
<dbReference type="PANTHER" id="PTHR38457">
    <property type="entry name" value="REGULATOR ABRB-RELATED"/>
    <property type="match status" value="1"/>
</dbReference>
<feature type="transmembrane region" description="Helical" evidence="1">
    <location>
        <begin position="196"/>
        <end position="212"/>
    </location>
</feature>
<organism evidence="2 3">
    <name type="scientific">Halovulum marinum</name>
    <dbReference type="NCBI Taxonomy" id="2662447"/>
    <lineage>
        <taxon>Bacteria</taxon>
        <taxon>Pseudomonadati</taxon>
        <taxon>Pseudomonadota</taxon>
        <taxon>Alphaproteobacteria</taxon>
        <taxon>Rhodobacterales</taxon>
        <taxon>Paracoccaceae</taxon>
        <taxon>Halovulum</taxon>
    </lineage>
</organism>
<keyword evidence="1" id="KW-0472">Membrane</keyword>
<protein>
    <submittedName>
        <fullName evidence="2">AbrB family transcriptional regulator</fullName>
    </submittedName>
</protein>
<sequence length="366" mass="37135">MYTRGHNPSTRTFPESRLSRPSLARLITLAAAVAGVAAFAAAGLPLPFLFGPMTGCLIAALAGARLQGFGQVSVAARTILGVAVGASITPAVVGQLPQMAASVALVPVYIAIIGLIGVPFFRRVCGFEAVTAYYCAMPGGSQDMIIFGTEAGGNPRILSLIHATRVLIIVTVAPILLVQVYGQTLGNPIGAPALDLPPGELAVMAAAALIGWKGGERLGLFGASILGPMIVATALSLGGLLHARPPAEAILAAQFFIGTGIGVHYVGITFAELRRVIAAGAAFVLILAAIAAVFAWVATGLGLAPAVEAFLAFAPGGQAEMTVLAIVAGADLGFVVAHHLTRIVLVIAGAPVMARLFRTKASTPRG</sequence>
<dbReference type="EMBL" id="WIND01000008">
    <property type="protein sequence ID" value="MSU90244.1"/>
    <property type="molecule type" value="Genomic_DNA"/>
</dbReference>
<evidence type="ECO:0000313" key="2">
    <source>
        <dbReference type="EMBL" id="MSU90244.1"/>
    </source>
</evidence>
<accession>A0A6L5Z2K1</accession>
<name>A0A6L5Z2K1_9RHOB</name>
<keyword evidence="1" id="KW-0812">Transmembrane</keyword>
<evidence type="ECO:0000256" key="1">
    <source>
        <dbReference type="SAM" id="Phobius"/>
    </source>
</evidence>
<keyword evidence="1" id="KW-1133">Transmembrane helix</keyword>
<dbReference type="PANTHER" id="PTHR38457:SF1">
    <property type="entry name" value="REGULATOR ABRB-RELATED"/>
    <property type="match status" value="1"/>
</dbReference>
<feature type="transmembrane region" description="Helical" evidence="1">
    <location>
        <begin position="277"/>
        <end position="303"/>
    </location>
</feature>
<proteinExistence type="predicted"/>
<evidence type="ECO:0000313" key="3">
    <source>
        <dbReference type="Proteomes" id="UP000474957"/>
    </source>
</evidence>
<feature type="transmembrane region" description="Helical" evidence="1">
    <location>
        <begin position="74"/>
        <end position="93"/>
    </location>
</feature>
<comment type="caution">
    <text evidence="2">The sequence shown here is derived from an EMBL/GenBank/DDBJ whole genome shotgun (WGS) entry which is preliminary data.</text>
</comment>
<gene>
    <name evidence="2" type="ORF">GE300_11540</name>
</gene>
<feature type="transmembrane region" description="Helical" evidence="1">
    <location>
        <begin position="249"/>
        <end position="270"/>
    </location>
</feature>
<feature type="transmembrane region" description="Helical" evidence="1">
    <location>
        <begin position="99"/>
        <end position="121"/>
    </location>
</feature>
<feature type="transmembrane region" description="Helical" evidence="1">
    <location>
        <begin position="323"/>
        <end position="350"/>
    </location>
</feature>
<dbReference type="PIRSF" id="PIRSF038991">
    <property type="entry name" value="Protein_AbrB"/>
    <property type="match status" value="1"/>
</dbReference>
<keyword evidence="3" id="KW-1185">Reference proteome</keyword>
<dbReference type="GO" id="GO:0010468">
    <property type="term" value="P:regulation of gene expression"/>
    <property type="evidence" value="ECO:0007669"/>
    <property type="project" value="InterPro"/>
</dbReference>
<feature type="transmembrane region" description="Helical" evidence="1">
    <location>
        <begin position="48"/>
        <end position="67"/>
    </location>
</feature>
<dbReference type="AlphaFoldDB" id="A0A6L5Z2K1"/>
<dbReference type="GO" id="GO:0016020">
    <property type="term" value="C:membrane"/>
    <property type="evidence" value="ECO:0007669"/>
    <property type="project" value="InterPro"/>
</dbReference>
<reference evidence="2 3" key="1">
    <citation type="submission" date="2019-10" db="EMBL/GenBank/DDBJ databases">
        <title>Cognatihalovulum marinum gen. nov. sp. nov., a new member of the family Rhodobacteraceae isolated from deep seawater of the Northwest Indian Ocean.</title>
        <authorList>
            <person name="Ruan C."/>
            <person name="Wang J."/>
            <person name="Zheng X."/>
            <person name="Song L."/>
            <person name="Zhu Y."/>
            <person name="Huang Y."/>
            <person name="Lu Z."/>
            <person name="Du W."/>
            <person name="Huang L."/>
            <person name="Dai X."/>
        </authorList>
    </citation>
    <scope>NUCLEOTIDE SEQUENCE [LARGE SCALE GENOMIC DNA]</scope>
    <source>
        <strain evidence="2 3">2CG4</strain>
    </source>
</reference>
<feature type="transmembrane region" description="Helical" evidence="1">
    <location>
        <begin position="166"/>
        <end position="184"/>
    </location>
</feature>
<dbReference type="Pfam" id="PF05145">
    <property type="entry name" value="AbrB"/>
    <property type="match status" value="1"/>
</dbReference>
<dbReference type="Proteomes" id="UP000474957">
    <property type="component" value="Unassembled WGS sequence"/>
</dbReference>
<feature type="transmembrane region" description="Helical" evidence="1">
    <location>
        <begin position="219"/>
        <end position="243"/>
    </location>
</feature>
<dbReference type="InterPro" id="IPR007820">
    <property type="entry name" value="AbrB_fam"/>
</dbReference>